<reference evidence="1" key="1">
    <citation type="submission" date="2013-09" db="EMBL/GenBank/DDBJ databases">
        <title>Draft Genome Sequence of five Lactobacillus helveticus strains CIRM-BIA 101T, 103, 104, 951 and 953 isolated from milk product.</title>
        <authorList>
            <person name="Valence F."/>
            <person name="Chuat V."/>
            <person name="Ma L."/>
            <person name="Creno S."/>
            <person name="Falentin H."/>
            <person name="Lortal S."/>
            <person name="Bizet C."/>
            <person name="Clermont D."/>
            <person name="Loux V."/>
            <person name="Bouchier C."/>
            <person name="Cousin S."/>
        </authorList>
    </citation>
    <scope>NUCLEOTIDE SEQUENCE [LARGE SCALE GENOMIC DNA]</scope>
    <source>
        <strain evidence="1">CIRM-BIA 951</strain>
    </source>
</reference>
<evidence type="ECO:0000313" key="1">
    <source>
        <dbReference type="EMBL" id="CDI58905.1"/>
    </source>
</evidence>
<dbReference type="Proteomes" id="UP000017248">
    <property type="component" value="Unassembled WGS sequence"/>
</dbReference>
<comment type="caution">
    <text evidence="1">The sequence shown here is derived from an EMBL/GenBank/DDBJ whole genome shotgun (WGS) entry which is preliminary data.</text>
</comment>
<dbReference type="HOGENOM" id="CLU_3434974_0_0_9"/>
<organism evidence="1 2">
    <name type="scientific">Lactobacillus helveticus CIRM-BIA 951</name>
    <dbReference type="NCBI Taxonomy" id="1226334"/>
    <lineage>
        <taxon>Bacteria</taxon>
        <taxon>Bacillati</taxon>
        <taxon>Bacillota</taxon>
        <taxon>Bacilli</taxon>
        <taxon>Lactobacillales</taxon>
        <taxon>Lactobacillaceae</taxon>
        <taxon>Lactobacillus</taxon>
    </lineage>
</organism>
<keyword evidence="2" id="KW-1185">Reference proteome</keyword>
<evidence type="ECO:0000313" key="2">
    <source>
        <dbReference type="Proteomes" id="UP000017248"/>
    </source>
</evidence>
<gene>
    <name evidence="1" type="ORF">LHCIRMBIA951_01329</name>
</gene>
<sequence>MDSDLKSFNITAMN</sequence>
<proteinExistence type="predicted"/>
<name>U6F8I8_LACHE</name>
<dbReference type="EMBL" id="CBUK010000118">
    <property type="protein sequence ID" value="CDI58905.1"/>
    <property type="molecule type" value="Genomic_DNA"/>
</dbReference>
<protein>
    <submittedName>
        <fullName evidence="1">Uncharacterized protein</fullName>
    </submittedName>
</protein>
<accession>U6F8I8</accession>